<keyword evidence="3" id="KW-1185">Reference proteome</keyword>
<dbReference type="CDD" id="cd07247">
    <property type="entry name" value="SgaA_N_like"/>
    <property type="match status" value="1"/>
</dbReference>
<evidence type="ECO:0000259" key="1">
    <source>
        <dbReference type="PROSITE" id="PS51819"/>
    </source>
</evidence>
<dbReference type="EMBL" id="CP001778">
    <property type="protein sequence ID" value="ADD40956.1"/>
    <property type="molecule type" value="Genomic_DNA"/>
</dbReference>
<dbReference type="OrthoDB" id="9793039at2"/>
<dbReference type="Gene3D" id="3.10.180.10">
    <property type="entry name" value="2,3-Dihydroxybiphenyl 1,2-Dioxygenase, domain 1"/>
    <property type="match status" value="2"/>
</dbReference>
<dbReference type="STRING" id="446470.Snas_1246"/>
<proteinExistence type="predicted"/>
<protein>
    <submittedName>
        <fullName evidence="2">Glyoxalase/bleomycin resistance protein/dioxygenase</fullName>
    </submittedName>
</protein>
<evidence type="ECO:0000313" key="2">
    <source>
        <dbReference type="EMBL" id="ADD40956.1"/>
    </source>
</evidence>
<dbReference type="RefSeq" id="WP_013016527.1">
    <property type="nucleotide sequence ID" value="NC_013947.1"/>
</dbReference>
<accession>D3PU10</accession>
<name>D3PU10_STANL</name>
<dbReference type="InterPro" id="IPR037523">
    <property type="entry name" value="VOC_core"/>
</dbReference>
<dbReference type="PANTHER" id="PTHR33993">
    <property type="entry name" value="GLYOXALASE-RELATED"/>
    <property type="match status" value="1"/>
</dbReference>
<dbReference type="InterPro" id="IPR029068">
    <property type="entry name" value="Glyas_Bleomycin-R_OHBP_Dase"/>
</dbReference>
<feature type="domain" description="VOC" evidence="1">
    <location>
        <begin position="9"/>
        <end position="121"/>
    </location>
</feature>
<keyword evidence="2" id="KW-0560">Oxidoreductase</keyword>
<dbReference type="InterPro" id="IPR004360">
    <property type="entry name" value="Glyas_Fos-R_dOase_dom"/>
</dbReference>
<dbReference type="SUPFAM" id="SSF54593">
    <property type="entry name" value="Glyoxalase/Bleomycin resistance protein/Dihydroxybiphenyl dioxygenase"/>
    <property type="match status" value="2"/>
</dbReference>
<keyword evidence="2" id="KW-0223">Dioxygenase</keyword>
<dbReference type="Proteomes" id="UP000000844">
    <property type="component" value="Chromosome"/>
</dbReference>
<dbReference type="PANTHER" id="PTHR33993:SF14">
    <property type="entry name" value="GB|AAF24581.1"/>
    <property type="match status" value="1"/>
</dbReference>
<dbReference type="Pfam" id="PF00903">
    <property type="entry name" value="Glyoxalase"/>
    <property type="match status" value="2"/>
</dbReference>
<dbReference type="PROSITE" id="PS51819">
    <property type="entry name" value="VOC"/>
    <property type="match status" value="1"/>
</dbReference>
<dbReference type="AlphaFoldDB" id="D3PU10"/>
<organism evidence="2 3">
    <name type="scientific">Stackebrandtia nassauensis (strain DSM 44728 / CIP 108903 / NRRL B-16338 / NBRC 102104 / LLR-40K-21)</name>
    <dbReference type="NCBI Taxonomy" id="446470"/>
    <lineage>
        <taxon>Bacteria</taxon>
        <taxon>Bacillati</taxon>
        <taxon>Actinomycetota</taxon>
        <taxon>Actinomycetes</taxon>
        <taxon>Glycomycetales</taxon>
        <taxon>Glycomycetaceae</taxon>
        <taxon>Stackebrandtia</taxon>
    </lineage>
</organism>
<dbReference type="HOGENOM" id="CLU_069623_3_0_11"/>
<gene>
    <name evidence="2" type="ordered locus">Snas_1246</name>
</gene>
<reference evidence="2 3" key="1">
    <citation type="journal article" date="2009" name="Stand. Genomic Sci.">
        <title>Complete genome sequence of Stackebrandtia nassauensis type strain (LLR-40K-21).</title>
        <authorList>
            <person name="Munk C."/>
            <person name="Lapidus A."/>
            <person name="Copeland A."/>
            <person name="Jando M."/>
            <person name="Mayilraj S."/>
            <person name="Glavina Del Rio T."/>
            <person name="Nolan M."/>
            <person name="Chen F."/>
            <person name="Lucas S."/>
            <person name="Tice H."/>
            <person name="Cheng J.F."/>
            <person name="Han C."/>
            <person name="Detter J.C."/>
            <person name="Bruce D."/>
            <person name="Goodwin L."/>
            <person name="Chain P."/>
            <person name="Pitluck S."/>
            <person name="Goker M."/>
            <person name="Ovchinikova G."/>
            <person name="Pati A."/>
            <person name="Ivanova N."/>
            <person name="Mavromatis K."/>
            <person name="Chen A."/>
            <person name="Palaniappan K."/>
            <person name="Land M."/>
            <person name="Hauser L."/>
            <person name="Chang Y.J."/>
            <person name="Jeffries C.D."/>
            <person name="Bristow J."/>
            <person name="Eisen J.A."/>
            <person name="Markowitz V."/>
            <person name="Hugenholtz P."/>
            <person name="Kyrpides N.C."/>
            <person name="Klenk H.P."/>
        </authorList>
    </citation>
    <scope>NUCLEOTIDE SEQUENCE [LARGE SCALE GENOMIC DNA]</scope>
    <source>
        <strain evidence="3">DSM 44728 / CIP 108903 / NRRL B-16338 / NBRC 102104 / LLR-40K-21</strain>
    </source>
</reference>
<dbReference type="eggNOG" id="COG3324">
    <property type="taxonomic scope" value="Bacteria"/>
</dbReference>
<evidence type="ECO:0000313" key="3">
    <source>
        <dbReference type="Proteomes" id="UP000000844"/>
    </source>
</evidence>
<dbReference type="InterPro" id="IPR052164">
    <property type="entry name" value="Anthracycline_SecMetBiosynth"/>
</dbReference>
<dbReference type="GO" id="GO:0051213">
    <property type="term" value="F:dioxygenase activity"/>
    <property type="evidence" value="ECO:0007669"/>
    <property type="project" value="UniProtKB-KW"/>
</dbReference>
<sequence>MSATFADGEPYWVEVTTPDVPVTAKFYQRLFGWTTQDLGESSGHYTMASLAGRQIAAIAPCAQDAHPWWNVYFKVSDPHRVAKAVESAGGAVLMPPMDVFDQCTIAVCQAPDGAAFGISRPKEHKGAETWGVAGAPAGVTLLAESDDAFDFYETVFGWRAGESTMGSSLTAAGADEPFGNMHVFGEERPEGVRPSWLAVFKSEDVDGFATKAMELGCTVPVGPMDLPGVGRNAFVVDPNGAGFTVVNA</sequence>
<dbReference type="KEGG" id="sna:Snas_1246"/>